<accession>A0AAX6HVI7</accession>
<proteinExistence type="predicted"/>
<comment type="caution">
    <text evidence="1">The sequence shown here is derived from an EMBL/GenBank/DDBJ whole genome shotgun (WGS) entry which is preliminary data.</text>
</comment>
<reference evidence="1" key="1">
    <citation type="journal article" date="2023" name="GigaByte">
        <title>Genome assembly of the bearded iris, Iris pallida Lam.</title>
        <authorList>
            <person name="Bruccoleri R.E."/>
            <person name="Oakeley E.J."/>
            <person name="Faust A.M.E."/>
            <person name="Altorfer M."/>
            <person name="Dessus-Babus S."/>
            <person name="Burckhardt D."/>
            <person name="Oertli M."/>
            <person name="Naumann U."/>
            <person name="Petersen F."/>
            <person name="Wong J."/>
        </authorList>
    </citation>
    <scope>NUCLEOTIDE SEQUENCE</scope>
    <source>
        <strain evidence="1">GSM-AAB239-AS_SAM_17_03QT</strain>
    </source>
</reference>
<gene>
    <name evidence="1" type="ORF">M6B38_292820</name>
</gene>
<evidence type="ECO:0000313" key="1">
    <source>
        <dbReference type="EMBL" id="KAJ6844484.1"/>
    </source>
</evidence>
<keyword evidence="2" id="KW-1185">Reference proteome</keyword>
<organism evidence="1 2">
    <name type="scientific">Iris pallida</name>
    <name type="common">Sweet iris</name>
    <dbReference type="NCBI Taxonomy" id="29817"/>
    <lineage>
        <taxon>Eukaryota</taxon>
        <taxon>Viridiplantae</taxon>
        <taxon>Streptophyta</taxon>
        <taxon>Embryophyta</taxon>
        <taxon>Tracheophyta</taxon>
        <taxon>Spermatophyta</taxon>
        <taxon>Magnoliopsida</taxon>
        <taxon>Liliopsida</taxon>
        <taxon>Asparagales</taxon>
        <taxon>Iridaceae</taxon>
        <taxon>Iridoideae</taxon>
        <taxon>Irideae</taxon>
        <taxon>Iris</taxon>
    </lineage>
</organism>
<name>A0AAX6HVI7_IRIPA</name>
<dbReference type="EMBL" id="JANAVB010006599">
    <property type="protein sequence ID" value="KAJ6844484.1"/>
    <property type="molecule type" value="Genomic_DNA"/>
</dbReference>
<dbReference type="Proteomes" id="UP001140949">
    <property type="component" value="Unassembled WGS sequence"/>
</dbReference>
<dbReference type="AlphaFoldDB" id="A0AAX6HVI7"/>
<sequence>MEPLSPRSPSTPTSPRRHIHSSFPHYFYSTPANPSSDSLSAFVVLCESRLSESAPTPKSNSDTAAEFAFRSNRSVSFDAAFAEDIFRKGRLLPIDPQPATTSPLKPPPRLQYITNIRKSLRIRGLQAWTTAGRTRRKKDDDPFVVAVEKVTREDAPWCQLPRSRRPEVCETDDDEEVMRVKRKGIVERVKSAISTKDKRNNDVLLSKEESAWLIRKSSSSKYAGHGKLVGLARCTTVSRYRNTHYGSSLLACLGFK</sequence>
<protein>
    <submittedName>
        <fullName evidence="1">Uncharacterized protein</fullName>
    </submittedName>
</protein>
<reference evidence="1" key="2">
    <citation type="submission" date="2023-04" db="EMBL/GenBank/DDBJ databases">
        <authorList>
            <person name="Bruccoleri R.E."/>
            <person name="Oakeley E.J."/>
            <person name="Faust A.-M."/>
            <person name="Dessus-Babus S."/>
            <person name="Altorfer M."/>
            <person name="Burckhardt D."/>
            <person name="Oertli M."/>
            <person name="Naumann U."/>
            <person name="Petersen F."/>
            <person name="Wong J."/>
        </authorList>
    </citation>
    <scope>NUCLEOTIDE SEQUENCE</scope>
    <source>
        <strain evidence="1">GSM-AAB239-AS_SAM_17_03QT</strain>
        <tissue evidence="1">Leaf</tissue>
    </source>
</reference>
<evidence type="ECO:0000313" key="2">
    <source>
        <dbReference type="Proteomes" id="UP001140949"/>
    </source>
</evidence>